<feature type="transmembrane region" description="Helical" evidence="1">
    <location>
        <begin position="52"/>
        <end position="71"/>
    </location>
</feature>
<keyword evidence="1" id="KW-1133">Transmembrane helix</keyword>
<evidence type="ECO:0000313" key="2">
    <source>
        <dbReference type="EMBL" id="CAE6944426.1"/>
    </source>
</evidence>
<protein>
    <submittedName>
        <fullName evidence="2">Phr protein</fullName>
    </submittedName>
</protein>
<reference evidence="2" key="1">
    <citation type="submission" date="2021-02" db="EMBL/GenBank/DDBJ databases">
        <authorList>
            <person name="Dougan E. K."/>
            <person name="Rhodes N."/>
            <person name="Thang M."/>
            <person name="Chan C."/>
        </authorList>
    </citation>
    <scope>NUCLEOTIDE SEQUENCE</scope>
</reference>
<name>A0A812HAH0_9DINO</name>
<keyword evidence="3" id="KW-1185">Reference proteome</keyword>
<dbReference type="AlphaFoldDB" id="A0A812HAH0"/>
<dbReference type="Proteomes" id="UP000604046">
    <property type="component" value="Unassembled WGS sequence"/>
</dbReference>
<dbReference type="OrthoDB" id="10298920at2759"/>
<organism evidence="2 3">
    <name type="scientific">Symbiodinium natans</name>
    <dbReference type="NCBI Taxonomy" id="878477"/>
    <lineage>
        <taxon>Eukaryota</taxon>
        <taxon>Sar</taxon>
        <taxon>Alveolata</taxon>
        <taxon>Dinophyceae</taxon>
        <taxon>Suessiales</taxon>
        <taxon>Symbiodiniaceae</taxon>
        <taxon>Symbiodinium</taxon>
    </lineage>
</organism>
<evidence type="ECO:0000313" key="3">
    <source>
        <dbReference type="Proteomes" id="UP000604046"/>
    </source>
</evidence>
<evidence type="ECO:0000256" key="1">
    <source>
        <dbReference type="SAM" id="Phobius"/>
    </source>
</evidence>
<accession>A0A812HAH0</accession>
<comment type="caution">
    <text evidence="2">The sequence shown here is derived from an EMBL/GenBank/DDBJ whole genome shotgun (WGS) entry which is preliminary data.</text>
</comment>
<keyword evidence="1" id="KW-0472">Membrane</keyword>
<keyword evidence="1" id="KW-0812">Transmembrane</keyword>
<proteinExistence type="predicted"/>
<sequence length="270" mass="30299">MLKDALGMAMASLNVDKPQASWNMRGAWLLQTSSTSCAPGEACYADQLRLTILLFVLVGAIASMLCAFGFFREDKDELLTPLTPQLVVKKEERLVLQLPFDSKEDNFLVTKVNGDIFCQVESKWPDPFREGSKAPEVEVRLSSAKSQPLTMVSTVVDRNFVMASHAFSLCRNHSKDEPFAFVTPEQPENPRRYFVRHRMGYPLLSLDGDFGAEGGRINIRGLNKDNYQICGLENTDSGESQCFVLQHIDAGLVLGALLAVRLHIRHYRYH</sequence>
<dbReference type="EMBL" id="CAJNDS010000073">
    <property type="protein sequence ID" value="CAE6944426.1"/>
    <property type="molecule type" value="Genomic_DNA"/>
</dbReference>
<gene>
    <name evidence="2" type="primary">phr</name>
    <name evidence="2" type="ORF">SNAT2548_LOCUS1338</name>
</gene>